<dbReference type="SUPFAM" id="SSF51735">
    <property type="entry name" value="NAD(P)-binding Rossmann-fold domains"/>
    <property type="match status" value="1"/>
</dbReference>
<comment type="caution">
    <text evidence="2">The sequence shown here is derived from an EMBL/GenBank/DDBJ whole genome shotgun (WGS) entry which is preliminary data.</text>
</comment>
<organism evidence="2 3">
    <name type="scientific">Ephemerocybe angulata</name>
    <dbReference type="NCBI Taxonomy" id="980116"/>
    <lineage>
        <taxon>Eukaryota</taxon>
        <taxon>Fungi</taxon>
        <taxon>Dikarya</taxon>
        <taxon>Basidiomycota</taxon>
        <taxon>Agaricomycotina</taxon>
        <taxon>Agaricomycetes</taxon>
        <taxon>Agaricomycetidae</taxon>
        <taxon>Agaricales</taxon>
        <taxon>Agaricineae</taxon>
        <taxon>Psathyrellaceae</taxon>
        <taxon>Ephemerocybe</taxon>
    </lineage>
</organism>
<accession>A0A8H5CID8</accession>
<reference evidence="2 3" key="1">
    <citation type="journal article" date="2020" name="ISME J.">
        <title>Uncovering the hidden diversity of litter-decomposition mechanisms in mushroom-forming fungi.</title>
        <authorList>
            <person name="Floudas D."/>
            <person name="Bentzer J."/>
            <person name="Ahren D."/>
            <person name="Johansson T."/>
            <person name="Persson P."/>
            <person name="Tunlid A."/>
        </authorList>
    </citation>
    <scope>NUCLEOTIDE SEQUENCE [LARGE SCALE GENOMIC DNA]</scope>
    <source>
        <strain evidence="2 3">CBS 175.51</strain>
    </source>
</reference>
<dbReference type="OrthoDB" id="674948at2759"/>
<keyword evidence="3" id="KW-1185">Reference proteome</keyword>
<dbReference type="PANTHER" id="PTHR40129:SF2">
    <property type="entry name" value="KETOPANTOATE REDUCTASE N-TERMINAL DOMAIN-CONTAINING PROTEIN"/>
    <property type="match status" value="1"/>
</dbReference>
<proteinExistence type="predicted"/>
<protein>
    <submittedName>
        <fullName evidence="2">Uncharacterized protein</fullName>
    </submittedName>
</protein>
<feature type="region of interest" description="Disordered" evidence="1">
    <location>
        <begin position="159"/>
        <end position="180"/>
    </location>
</feature>
<feature type="compositionally biased region" description="Basic and acidic residues" evidence="1">
    <location>
        <begin position="295"/>
        <end position="315"/>
    </location>
</feature>
<sequence>MSPDLRPGRRSRSTATAPPSSSQALTNSHTQNPDSLLPPPTSSTTRRSMQLSVDILILGAGWTSTFLIPLLSSHSLSYAATTRDGRGDTVKFAFDDNSDSEDLDDYRALPDAKTVLITFPITKRGASGRLVRCYKLSRGRKEVGEEARWVQLGSTGVWDGQRKAKGSTAPPPPPKPVENKWYDRHTLIAPGHERGEAEEELLRLNPSCRTTVLNLAGLWGGARSTRNWVGRVAPTKEALRNKGSIHMIHGVDVARAILAIHSNFEKAQGQRWILTDGRVYDWWDLASAWGLPTSKDGEPPHEGEKEEDGERGPHPRWVRELMQETGVRALPRNVEALGRAVDSREFWETFGLTPLKARLEG</sequence>
<evidence type="ECO:0000313" key="3">
    <source>
        <dbReference type="Proteomes" id="UP000541558"/>
    </source>
</evidence>
<feature type="region of interest" description="Disordered" evidence="1">
    <location>
        <begin position="291"/>
        <end position="315"/>
    </location>
</feature>
<feature type="region of interest" description="Disordered" evidence="1">
    <location>
        <begin position="1"/>
        <end position="45"/>
    </location>
</feature>
<dbReference type="AlphaFoldDB" id="A0A8H5CID8"/>
<evidence type="ECO:0000313" key="2">
    <source>
        <dbReference type="EMBL" id="KAF5342063.1"/>
    </source>
</evidence>
<dbReference type="Gene3D" id="3.40.50.720">
    <property type="entry name" value="NAD(P)-binding Rossmann-like Domain"/>
    <property type="match status" value="1"/>
</dbReference>
<feature type="compositionally biased region" description="Polar residues" evidence="1">
    <location>
        <begin position="23"/>
        <end position="34"/>
    </location>
</feature>
<evidence type="ECO:0000256" key="1">
    <source>
        <dbReference type="SAM" id="MobiDB-lite"/>
    </source>
</evidence>
<name>A0A8H5CID8_9AGAR</name>
<dbReference type="InterPro" id="IPR036291">
    <property type="entry name" value="NAD(P)-bd_dom_sf"/>
</dbReference>
<dbReference type="PANTHER" id="PTHR40129">
    <property type="entry name" value="KETOPANTOATE REDUCTASE N-TERMINAL DOMAIN-CONTAINING PROTEIN"/>
    <property type="match status" value="1"/>
</dbReference>
<dbReference type="Proteomes" id="UP000541558">
    <property type="component" value="Unassembled WGS sequence"/>
</dbReference>
<gene>
    <name evidence="2" type="ORF">D9611_002079</name>
</gene>
<dbReference type="EMBL" id="JAACJK010000001">
    <property type="protein sequence ID" value="KAF5342063.1"/>
    <property type="molecule type" value="Genomic_DNA"/>
</dbReference>
<feature type="compositionally biased region" description="Low complexity" evidence="1">
    <location>
        <begin position="13"/>
        <end position="22"/>
    </location>
</feature>